<evidence type="ECO:0000256" key="4">
    <source>
        <dbReference type="ARBA" id="ARBA00022692"/>
    </source>
</evidence>
<dbReference type="Pfam" id="PF00324">
    <property type="entry name" value="AA_permease"/>
    <property type="match status" value="1"/>
</dbReference>
<evidence type="ECO:0000256" key="2">
    <source>
        <dbReference type="ARBA" id="ARBA00008583"/>
    </source>
</evidence>
<keyword evidence="7 9" id="KW-0472">Membrane</keyword>
<gene>
    <name evidence="11" type="ORF">HNR68_003066</name>
</gene>
<evidence type="ECO:0000313" key="11">
    <source>
        <dbReference type="EMBL" id="NYI84436.1"/>
    </source>
</evidence>
<feature type="transmembrane region" description="Helical" evidence="9">
    <location>
        <begin position="133"/>
        <end position="152"/>
    </location>
</feature>
<evidence type="ECO:0000256" key="8">
    <source>
        <dbReference type="SAM" id="MobiDB-lite"/>
    </source>
</evidence>
<evidence type="ECO:0000256" key="6">
    <source>
        <dbReference type="ARBA" id="ARBA00022989"/>
    </source>
</evidence>
<evidence type="ECO:0000256" key="9">
    <source>
        <dbReference type="SAM" id="Phobius"/>
    </source>
</evidence>
<dbReference type="GO" id="GO:0016020">
    <property type="term" value="C:membrane"/>
    <property type="evidence" value="ECO:0007669"/>
    <property type="project" value="UniProtKB-SubCell"/>
</dbReference>
<evidence type="ECO:0000256" key="5">
    <source>
        <dbReference type="ARBA" id="ARBA00022970"/>
    </source>
</evidence>
<keyword evidence="4 9" id="KW-0812">Transmembrane</keyword>
<keyword evidence="5" id="KW-0029">Amino-acid transport</keyword>
<feature type="transmembrane region" description="Helical" evidence="9">
    <location>
        <begin position="407"/>
        <end position="429"/>
    </location>
</feature>
<feature type="transmembrane region" description="Helical" evidence="9">
    <location>
        <begin position="93"/>
        <end position="112"/>
    </location>
</feature>
<feature type="transmembrane region" description="Helical" evidence="9">
    <location>
        <begin position="478"/>
        <end position="495"/>
    </location>
</feature>
<feature type="transmembrane region" description="Helical" evidence="9">
    <location>
        <begin position="172"/>
        <end position="190"/>
    </location>
</feature>
<feature type="domain" description="Amino acid permease/ SLC12A" evidence="10">
    <location>
        <begin position="66"/>
        <end position="496"/>
    </location>
</feature>
<dbReference type="FunFam" id="1.20.1740.10:FF:000001">
    <property type="entry name" value="Amino acid permease"/>
    <property type="match status" value="1"/>
</dbReference>
<keyword evidence="3" id="KW-0813">Transport</keyword>
<evidence type="ECO:0000313" key="12">
    <source>
        <dbReference type="Proteomes" id="UP000587002"/>
    </source>
</evidence>
<proteinExistence type="inferred from homology"/>
<dbReference type="RefSeq" id="WP_343050169.1">
    <property type="nucleotide sequence ID" value="NZ_BAABFH010000001.1"/>
</dbReference>
<dbReference type="GO" id="GO:0006865">
    <property type="term" value="P:amino acid transport"/>
    <property type="evidence" value="ECO:0007669"/>
    <property type="project" value="UniProtKB-KW"/>
</dbReference>
<feature type="transmembrane region" description="Helical" evidence="9">
    <location>
        <begin position="328"/>
        <end position="354"/>
    </location>
</feature>
<keyword evidence="6 9" id="KW-1133">Transmembrane helix</keyword>
<dbReference type="PIRSF" id="PIRSF006060">
    <property type="entry name" value="AA_transporter"/>
    <property type="match status" value="1"/>
</dbReference>
<accession>A0A853AKV8</accession>
<feature type="compositionally biased region" description="Low complexity" evidence="8">
    <location>
        <begin position="1"/>
        <end position="12"/>
    </location>
</feature>
<feature type="transmembrane region" description="Helical" evidence="9">
    <location>
        <begin position="245"/>
        <end position="271"/>
    </location>
</feature>
<evidence type="ECO:0000256" key="3">
    <source>
        <dbReference type="ARBA" id="ARBA00022448"/>
    </source>
</evidence>
<organism evidence="11 12">
    <name type="scientific">Saccharopolyspora hordei</name>
    <dbReference type="NCBI Taxonomy" id="1838"/>
    <lineage>
        <taxon>Bacteria</taxon>
        <taxon>Bacillati</taxon>
        <taxon>Actinomycetota</taxon>
        <taxon>Actinomycetes</taxon>
        <taxon>Pseudonocardiales</taxon>
        <taxon>Pseudonocardiaceae</taxon>
        <taxon>Saccharopolyspora</taxon>
    </lineage>
</organism>
<feature type="transmembrane region" description="Helical" evidence="9">
    <location>
        <begin position="202"/>
        <end position="225"/>
    </location>
</feature>
<comment type="similarity">
    <text evidence="2">Belongs to the amino acid-polyamine-organocation (APC) superfamily. Amino acid transporter (AAT) (TC 2.A.3.1) family.</text>
</comment>
<feature type="transmembrane region" description="Helical" evidence="9">
    <location>
        <begin position="450"/>
        <end position="472"/>
    </location>
</feature>
<comment type="subcellular location">
    <subcellularLocation>
        <location evidence="1">Membrane</location>
        <topology evidence="1">Multi-pass membrane protein</topology>
    </subcellularLocation>
</comment>
<dbReference type="GO" id="GO:0055085">
    <property type="term" value="P:transmembrane transport"/>
    <property type="evidence" value="ECO:0007669"/>
    <property type="project" value="InterPro"/>
</dbReference>
<dbReference type="PROSITE" id="PS00218">
    <property type="entry name" value="AMINO_ACID_PERMEASE_1"/>
    <property type="match status" value="1"/>
</dbReference>
<feature type="transmembrane region" description="Helical" evidence="9">
    <location>
        <begin position="283"/>
        <end position="308"/>
    </location>
</feature>
<keyword evidence="12" id="KW-1185">Reference proteome</keyword>
<evidence type="ECO:0000256" key="7">
    <source>
        <dbReference type="ARBA" id="ARBA00023136"/>
    </source>
</evidence>
<protein>
    <submittedName>
        <fullName evidence="11">GABA permease</fullName>
    </submittedName>
</protein>
<comment type="caution">
    <text evidence="11">The sequence shown here is derived from an EMBL/GenBank/DDBJ whole genome shotgun (WGS) entry which is preliminary data.</text>
</comment>
<dbReference type="EMBL" id="JACCFJ010000001">
    <property type="protein sequence ID" value="NYI84436.1"/>
    <property type="molecule type" value="Genomic_DNA"/>
</dbReference>
<name>A0A853AKV8_9PSEU</name>
<evidence type="ECO:0000259" key="10">
    <source>
        <dbReference type="Pfam" id="PF00324"/>
    </source>
</evidence>
<sequence length="522" mass="54295">MITSGSRPGSRPHGSDATGPRRGVRTVPSSGAPAPVARPTGVLMAHDEVRRSTGGALTSGLKSRQITMISIGGVIGAGLFVGSSAAIAEAGPAVLVSFVLAAALVVLVMKMLGEMAVANPDTGSFSSYADRALGRWAGFSIGWLYWWFYVLVVPIEAIVAGEIIGSALPVPAWGPAFAVIVLLAGSNLMAVRNYGEFEYWFALLKVVAIVGFLVLGVLAIFGLLPGSGTSGVSHLWAEGGFLPNGGISILAGLLTAMFAFQGSEIVTIAAAESEAPKRNIRKAISAVVWRLALFYIGSVFVVVALVPWNAPDLVAHGSYQAALERMNVPGAAVVMDVVVLTAVCSCLNSAIYTASRMVFSLAKRGDAPRLLGTTGGNGTPRAAVLASTVIGAVAVVLNYVVPEFFGYLLASSGAIALIMYLVIASTQLATRRAVRARGAESALESPMWAFPHLTVVTIVSITGILLTMAILPGHRLELWLSLSLAAVLVVVGVVLQRRDGRAVSEPGRPLQVRSGDERTNTP</sequence>
<dbReference type="AlphaFoldDB" id="A0A853AKV8"/>
<dbReference type="Gene3D" id="1.20.1740.10">
    <property type="entry name" value="Amino acid/polyamine transporter I"/>
    <property type="match status" value="1"/>
</dbReference>
<evidence type="ECO:0000256" key="1">
    <source>
        <dbReference type="ARBA" id="ARBA00004141"/>
    </source>
</evidence>
<dbReference type="PANTHER" id="PTHR43495:SF5">
    <property type="entry name" value="GAMMA-AMINOBUTYRIC ACID PERMEASE"/>
    <property type="match status" value="1"/>
</dbReference>
<dbReference type="InterPro" id="IPR004840">
    <property type="entry name" value="Amino_acid_permease_CS"/>
</dbReference>
<dbReference type="InterPro" id="IPR004841">
    <property type="entry name" value="AA-permease/SLC12A_dom"/>
</dbReference>
<feature type="region of interest" description="Disordered" evidence="8">
    <location>
        <begin position="1"/>
        <end position="44"/>
    </location>
</feature>
<dbReference type="PANTHER" id="PTHR43495">
    <property type="entry name" value="GABA PERMEASE"/>
    <property type="match status" value="1"/>
</dbReference>
<dbReference type="Proteomes" id="UP000587002">
    <property type="component" value="Unassembled WGS sequence"/>
</dbReference>
<feature type="transmembrane region" description="Helical" evidence="9">
    <location>
        <begin position="66"/>
        <end position="87"/>
    </location>
</feature>
<reference evidence="11 12" key="1">
    <citation type="submission" date="2020-07" db="EMBL/GenBank/DDBJ databases">
        <title>Sequencing the genomes of 1000 actinobacteria strains.</title>
        <authorList>
            <person name="Klenk H.-P."/>
        </authorList>
    </citation>
    <scope>NUCLEOTIDE SEQUENCE [LARGE SCALE GENOMIC DNA]</scope>
    <source>
        <strain evidence="11 12">DSM 44065</strain>
    </source>
</reference>
<feature type="transmembrane region" description="Helical" evidence="9">
    <location>
        <begin position="382"/>
        <end position="401"/>
    </location>
</feature>